<evidence type="ECO:0000313" key="2">
    <source>
        <dbReference type="Proteomes" id="UP000658980"/>
    </source>
</evidence>
<dbReference type="RefSeq" id="WP_191715267.1">
    <property type="nucleotide sequence ID" value="NZ_JACSPU010000003.1"/>
</dbReference>
<keyword evidence="2" id="KW-1185">Reference proteome</keyword>
<evidence type="ECO:0000313" key="1">
    <source>
        <dbReference type="EMBL" id="MBD8015041.1"/>
    </source>
</evidence>
<gene>
    <name evidence="1" type="ORF">H9630_09430</name>
</gene>
<proteinExistence type="predicted"/>
<reference evidence="1 2" key="1">
    <citation type="submission" date="2020-08" db="EMBL/GenBank/DDBJ databases">
        <title>A Genomic Blueprint of the Chicken Gut Microbiome.</title>
        <authorList>
            <person name="Gilroy R."/>
            <person name="Ravi A."/>
            <person name="Getino M."/>
            <person name="Pursley I."/>
            <person name="Horton D.L."/>
            <person name="Alikhan N.-F."/>
            <person name="Baker D."/>
            <person name="Gharbi K."/>
            <person name="Hall N."/>
            <person name="Watson M."/>
            <person name="Adriaenssens E.M."/>
            <person name="Foster-Nyarko E."/>
            <person name="Jarju S."/>
            <person name="Secka A."/>
            <person name="Antonio M."/>
            <person name="Oren A."/>
            <person name="Chaudhuri R."/>
            <person name="La Ragione R.M."/>
            <person name="Hildebrand F."/>
            <person name="Pallen M.J."/>
        </authorList>
    </citation>
    <scope>NUCLEOTIDE SEQUENCE [LARGE SCALE GENOMIC DNA]</scope>
    <source>
        <strain evidence="1 2">Sa1BUA13</strain>
    </source>
</reference>
<dbReference type="EMBL" id="JACSPU010000003">
    <property type="protein sequence ID" value="MBD8015041.1"/>
    <property type="molecule type" value="Genomic_DNA"/>
</dbReference>
<organism evidence="1 2">
    <name type="scientific">Planococcus wigleyi</name>
    <dbReference type="NCBI Taxonomy" id="2762216"/>
    <lineage>
        <taxon>Bacteria</taxon>
        <taxon>Bacillati</taxon>
        <taxon>Bacillota</taxon>
        <taxon>Bacilli</taxon>
        <taxon>Bacillales</taxon>
        <taxon>Caryophanaceae</taxon>
        <taxon>Planococcus</taxon>
    </lineage>
</organism>
<accession>A0ABR8WE81</accession>
<sequence>MDFLLLEYQKQLKRTRALKRSLPNETATDKNRHTNLTRMIVDLKIAVNWLEIGIPYYNRNGIYGKQTLEYESARHVTDKHKIYKNADPFDIVEQHVDADLEEGKKRGYSSKETYAYLKWASSALLKNLALLRNVNVHARVGTSQNLRYIRAYANNFTRIGFGMVANSGINTYICSGKLLEIESVGWLANVGSSLLYSWRMEARGIVAGCGSRI</sequence>
<dbReference type="Proteomes" id="UP000658980">
    <property type="component" value="Unassembled WGS sequence"/>
</dbReference>
<comment type="caution">
    <text evidence="1">The sequence shown here is derived from an EMBL/GenBank/DDBJ whole genome shotgun (WGS) entry which is preliminary data.</text>
</comment>
<name>A0ABR8WE81_9BACL</name>
<protein>
    <submittedName>
        <fullName evidence="1">Uncharacterized protein</fullName>
    </submittedName>
</protein>